<protein>
    <submittedName>
        <fullName evidence="2">Uncharacterized protein</fullName>
    </submittedName>
</protein>
<name>A0A6J4RP11_9ACTN</name>
<organism evidence="2">
    <name type="scientific">uncultured Solirubrobacteraceae bacterium</name>
    <dbReference type="NCBI Taxonomy" id="1162706"/>
    <lineage>
        <taxon>Bacteria</taxon>
        <taxon>Bacillati</taxon>
        <taxon>Actinomycetota</taxon>
        <taxon>Thermoleophilia</taxon>
        <taxon>Solirubrobacterales</taxon>
        <taxon>Solirubrobacteraceae</taxon>
        <taxon>environmental samples</taxon>
    </lineage>
</organism>
<dbReference type="EMBL" id="CADCVP010000081">
    <property type="protein sequence ID" value="CAA9478033.1"/>
    <property type="molecule type" value="Genomic_DNA"/>
</dbReference>
<evidence type="ECO:0000313" key="2">
    <source>
        <dbReference type="EMBL" id="CAA9478033.1"/>
    </source>
</evidence>
<accession>A0A6J4RP11</accession>
<evidence type="ECO:0000256" key="1">
    <source>
        <dbReference type="SAM" id="MobiDB-lite"/>
    </source>
</evidence>
<reference evidence="2" key="1">
    <citation type="submission" date="2020-02" db="EMBL/GenBank/DDBJ databases">
        <authorList>
            <person name="Meier V. D."/>
        </authorList>
    </citation>
    <scope>NUCLEOTIDE SEQUENCE</scope>
    <source>
        <strain evidence="2">AVDCRST_MAG69</strain>
    </source>
</reference>
<sequence>MGDDGEGARMGSPDGSGAARTRRPAAPEGRRPALPRYGRSSEP</sequence>
<proteinExistence type="predicted"/>
<feature type="region of interest" description="Disordered" evidence="1">
    <location>
        <begin position="1"/>
        <end position="43"/>
    </location>
</feature>
<feature type="compositionally biased region" description="Low complexity" evidence="1">
    <location>
        <begin position="24"/>
        <end position="36"/>
    </location>
</feature>
<dbReference type="AlphaFoldDB" id="A0A6J4RP11"/>
<gene>
    <name evidence="2" type="ORF">AVDCRST_MAG69-585</name>
</gene>